<dbReference type="EMBL" id="CARXXK010000002">
    <property type="protein sequence ID" value="CAI6358570.1"/>
    <property type="molecule type" value="Genomic_DNA"/>
</dbReference>
<name>A0AAV0WRN4_9HEMI</name>
<dbReference type="InterPro" id="IPR043502">
    <property type="entry name" value="DNA/RNA_pol_sf"/>
</dbReference>
<dbReference type="Proteomes" id="UP001160148">
    <property type="component" value="Unassembled WGS sequence"/>
</dbReference>
<evidence type="ECO:0000259" key="1">
    <source>
        <dbReference type="PROSITE" id="PS50878"/>
    </source>
</evidence>
<gene>
    <name evidence="2" type="ORF">MEUPH1_LOCUS14073</name>
</gene>
<dbReference type="GO" id="GO:0071897">
    <property type="term" value="P:DNA biosynthetic process"/>
    <property type="evidence" value="ECO:0007669"/>
    <property type="project" value="UniProtKB-ARBA"/>
</dbReference>
<evidence type="ECO:0000313" key="3">
    <source>
        <dbReference type="Proteomes" id="UP001160148"/>
    </source>
</evidence>
<dbReference type="PANTHER" id="PTHR19446">
    <property type="entry name" value="REVERSE TRANSCRIPTASES"/>
    <property type="match status" value="1"/>
</dbReference>
<dbReference type="PROSITE" id="PS50878">
    <property type="entry name" value="RT_POL"/>
    <property type="match status" value="1"/>
</dbReference>
<evidence type="ECO:0000313" key="2">
    <source>
        <dbReference type="EMBL" id="CAI6358570.1"/>
    </source>
</evidence>
<sequence length="665" mass="75664">MAKAVLCKAIKRAKEKAWTDLCDQVQRDPWGKPYKLVMGKLCRNSKIPGINTPGRAQLIIQGLFPVNEERDITQWPQDLPEDAHFTIAELRHAASKLKNSVSPGPDRVPNEAMKILCRSHPEALLSLYNKCIDQGRFPKPWKRARLVLLRKGDKPLDEVSSYRPLCLLDSCGKLFEKLLDNRIREHLDSSNGLADTQYGFRKGRSTLHAIHKLVSIVDNCGKDVRVGVLTLDIKNAFNSASWKIIMREAYAKDIPPYLCRVLDDYLHERKLQYNYGGPENVVDITSGVPQGSVLGPTLWNILYDGLLRETLPAGVQFLAYADDLALIGKSKYTFELERMLSAGAEIVMNWLSNNGLQLAVKKSEAIILTNTRVHNEFTMMLGGTRINGAKCIKYLGIYLDTKLNFTEHAKHTCTKAGKVANNLARILPNISAAKPKKRRLLANVVHSIILYGSPIWAPKMSQKGKTELGKVQRRIALRVASAYCTVSYNAIQIIADMPPIVLIAIERQEIFENSGKEEARNKLIRDWQSQWDSAENGRWTHRLIPKIDPWFNRTFGEVNYRLTQALSGHGCFPYYLQRFGKLASPSCWYCGHESDDAFHTFFVCDAWHSRRTRMNTILGREITPDNMTEVMRSSKDAWNTIDDFINEVLRKKEEEERRRQTADQP</sequence>
<reference evidence="2 3" key="1">
    <citation type="submission" date="2023-01" db="EMBL/GenBank/DDBJ databases">
        <authorList>
            <person name="Whitehead M."/>
        </authorList>
    </citation>
    <scope>NUCLEOTIDE SEQUENCE [LARGE SCALE GENOMIC DNA]</scope>
</reference>
<organism evidence="2 3">
    <name type="scientific">Macrosiphum euphorbiae</name>
    <name type="common">potato aphid</name>
    <dbReference type="NCBI Taxonomy" id="13131"/>
    <lineage>
        <taxon>Eukaryota</taxon>
        <taxon>Metazoa</taxon>
        <taxon>Ecdysozoa</taxon>
        <taxon>Arthropoda</taxon>
        <taxon>Hexapoda</taxon>
        <taxon>Insecta</taxon>
        <taxon>Pterygota</taxon>
        <taxon>Neoptera</taxon>
        <taxon>Paraneoptera</taxon>
        <taxon>Hemiptera</taxon>
        <taxon>Sternorrhyncha</taxon>
        <taxon>Aphidomorpha</taxon>
        <taxon>Aphidoidea</taxon>
        <taxon>Aphididae</taxon>
        <taxon>Macrosiphini</taxon>
        <taxon>Macrosiphum</taxon>
    </lineage>
</organism>
<feature type="domain" description="Reverse transcriptase" evidence="1">
    <location>
        <begin position="130"/>
        <end position="399"/>
    </location>
</feature>
<protein>
    <recommendedName>
        <fullName evidence="1">Reverse transcriptase domain-containing protein</fullName>
    </recommendedName>
</protein>
<keyword evidence="3" id="KW-1185">Reference proteome</keyword>
<accession>A0AAV0WRN4</accession>
<proteinExistence type="predicted"/>
<comment type="caution">
    <text evidence="2">The sequence shown here is derived from an EMBL/GenBank/DDBJ whole genome shotgun (WGS) entry which is preliminary data.</text>
</comment>
<dbReference type="SUPFAM" id="SSF56672">
    <property type="entry name" value="DNA/RNA polymerases"/>
    <property type="match status" value="1"/>
</dbReference>
<dbReference type="CDD" id="cd01650">
    <property type="entry name" value="RT_nLTR_like"/>
    <property type="match status" value="1"/>
</dbReference>
<dbReference type="AlphaFoldDB" id="A0AAV0WRN4"/>
<dbReference type="Pfam" id="PF00078">
    <property type="entry name" value="RVT_1"/>
    <property type="match status" value="1"/>
</dbReference>
<dbReference type="InterPro" id="IPR000477">
    <property type="entry name" value="RT_dom"/>
</dbReference>